<dbReference type="InterPro" id="IPR011083">
    <property type="entry name" value="Phage_tail_collar_dom"/>
</dbReference>
<keyword evidence="4" id="KW-1185">Reference proteome</keyword>
<dbReference type="Gene3D" id="3.90.1340.10">
    <property type="entry name" value="Phage tail collar domain"/>
    <property type="match status" value="3"/>
</dbReference>
<feature type="domain" description="Phage tail collar" evidence="2">
    <location>
        <begin position="41"/>
        <end position="85"/>
    </location>
</feature>
<organism evidence="3 4">
    <name type="scientific">Breoghania corrubedonensis</name>
    <dbReference type="NCBI Taxonomy" id="665038"/>
    <lineage>
        <taxon>Bacteria</taxon>
        <taxon>Pseudomonadati</taxon>
        <taxon>Pseudomonadota</taxon>
        <taxon>Alphaproteobacteria</taxon>
        <taxon>Hyphomicrobiales</taxon>
        <taxon>Stappiaceae</taxon>
        <taxon>Breoghania</taxon>
    </lineage>
</organism>
<evidence type="ECO:0000256" key="1">
    <source>
        <dbReference type="SAM" id="MobiDB-lite"/>
    </source>
</evidence>
<name>A0A2T5VGF2_9HYPH</name>
<feature type="region of interest" description="Disordered" evidence="1">
    <location>
        <begin position="295"/>
        <end position="323"/>
    </location>
</feature>
<dbReference type="InterPro" id="IPR037053">
    <property type="entry name" value="Phage_tail_collar_dom_sf"/>
</dbReference>
<dbReference type="AlphaFoldDB" id="A0A2T5VGF2"/>
<feature type="compositionally biased region" description="Basic and acidic residues" evidence="1">
    <location>
        <begin position="297"/>
        <end position="318"/>
    </location>
</feature>
<dbReference type="OrthoDB" id="9810174at2"/>
<dbReference type="RefSeq" id="WP_107988311.1">
    <property type="nucleotide sequence ID" value="NZ_QAYG01000001.1"/>
</dbReference>
<evidence type="ECO:0000259" key="2">
    <source>
        <dbReference type="Pfam" id="PF07484"/>
    </source>
</evidence>
<gene>
    <name evidence="3" type="ORF">C8N35_101844</name>
</gene>
<accession>A0A2T5VGF2</accession>
<proteinExistence type="predicted"/>
<comment type="caution">
    <text evidence="3">The sequence shown here is derived from an EMBL/GenBank/DDBJ whole genome shotgun (WGS) entry which is preliminary data.</text>
</comment>
<dbReference type="EMBL" id="QAYG01000001">
    <property type="protein sequence ID" value="PTW62796.1"/>
    <property type="molecule type" value="Genomic_DNA"/>
</dbReference>
<sequence>MEPTSRLPDAQIDMGPDVPVGTIVAYFGSVESDAEKADLEAKGWLSCDGDTCARDAWPDLFAAIGTAFGNRSDDDFCLPDLRGVFLRGQDADAGRDPDAAVRIGSGPGGAGAAGDAIGSLQTYATALPRDNGFKVSDRLAFGRNTTHGGGGDSGVRIRYHGNVTDVAVTGGDTESRPVNITAHHLIKAKPNTSVRTGETREGGAASGKQYPVGQIPVGAVISAPFLPAFDDNVLSNAWRICNGATYVARQGATFFELFRVIGTGSGGARELDSDATKEFDVPDLAGMYLRGVPGERAGVEFDPDRDTRLSPRPDREIKGNSGNTAASYETWATGLPRSSSFVIPLKSFPFNASPNYDAGSATAARYRTGSSFSLAGGDAETRPASLAVNWHIRFQPTGGQTPGAELPVGVILATATDIELENWKTCDGADLDVREYASLFAVLGTRFGGDGDTTFKLPDMRGRFLRGAGRRGEEASPLDRGDPPAVEAFDEQMGLYQDHGAASPKTPFTIYLPGYPDTSKDNVASWPSGSDVLKITGDKTIAAQGGDAETRPINVSVRFIIKTRS</sequence>
<feature type="domain" description="Phage tail collar" evidence="2">
    <location>
        <begin position="409"/>
        <end position="465"/>
    </location>
</feature>
<dbReference type="SUPFAM" id="SSF88874">
    <property type="entry name" value="Receptor-binding domain of short tail fibre protein gp12"/>
    <property type="match status" value="3"/>
</dbReference>
<dbReference type="Proteomes" id="UP000244081">
    <property type="component" value="Unassembled WGS sequence"/>
</dbReference>
<dbReference type="Pfam" id="PF07484">
    <property type="entry name" value="Collar"/>
    <property type="match status" value="2"/>
</dbReference>
<evidence type="ECO:0000313" key="4">
    <source>
        <dbReference type="Proteomes" id="UP000244081"/>
    </source>
</evidence>
<protein>
    <submittedName>
        <fullName evidence="3">Tail collar domain</fullName>
    </submittedName>
</protein>
<reference evidence="3 4" key="1">
    <citation type="submission" date="2018-04" db="EMBL/GenBank/DDBJ databases">
        <title>Genomic Encyclopedia of Archaeal and Bacterial Type Strains, Phase II (KMG-II): from individual species to whole genera.</title>
        <authorList>
            <person name="Goeker M."/>
        </authorList>
    </citation>
    <scope>NUCLEOTIDE SEQUENCE [LARGE SCALE GENOMIC DNA]</scope>
    <source>
        <strain evidence="3 4">DSM 23382</strain>
    </source>
</reference>
<evidence type="ECO:0000313" key="3">
    <source>
        <dbReference type="EMBL" id="PTW62796.1"/>
    </source>
</evidence>